<sequence>MKWLLTFLAGLVLGAGSLFVYLRTVPKPAEVVLAPAAPAVVAAPAPAATGVPLPSTDLPGAPVVSTDLTELDLPLRPGMGQVALPAVNAAGSEAPGAHGGKLLLPVEGVKLADLRDNFDQPRGADRHHEALDIMAPKGSKVLAVADGKLVKLFNSKPGGLTVYQFDPTEKYAYYYAHLDRYAEGVKEGMDLKRGDLVGYVGVTGNSDPNAPHLHFAVVELTAEKKWWKGTPINPFPLIGE</sequence>
<name>A0A430HGI5_9BURK</name>
<evidence type="ECO:0000256" key="1">
    <source>
        <dbReference type="ARBA" id="ARBA00001947"/>
    </source>
</evidence>
<dbReference type="Proteomes" id="UP000278085">
    <property type="component" value="Unassembled WGS sequence"/>
</dbReference>
<dbReference type="EMBL" id="RXLQ01000014">
    <property type="protein sequence ID" value="RSZ56638.1"/>
    <property type="molecule type" value="Genomic_DNA"/>
</dbReference>
<evidence type="ECO:0000259" key="7">
    <source>
        <dbReference type="Pfam" id="PF01551"/>
    </source>
</evidence>
<evidence type="ECO:0000256" key="2">
    <source>
        <dbReference type="ARBA" id="ARBA00022670"/>
    </source>
</evidence>
<evidence type="ECO:0000256" key="3">
    <source>
        <dbReference type="ARBA" id="ARBA00022723"/>
    </source>
</evidence>
<gene>
    <name evidence="8" type="ORF">EJB06_23705</name>
</gene>
<feature type="domain" description="M23ase beta-sheet core" evidence="7">
    <location>
        <begin position="127"/>
        <end position="234"/>
    </location>
</feature>
<dbReference type="Gene3D" id="2.70.70.10">
    <property type="entry name" value="Glucose Permease (Domain IIA)"/>
    <property type="match status" value="1"/>
</dbReference>
<keyword evidence="2" id="KW-0645">Protease</keyword>
<keyword evidence="6" id="KW-0482">Metalloprotease</keyword>
<dbReference type="SUPFAM" id="SSF51261">
    <property type="entry name" value="Duplicated hybrid motif"/>
    <property type="match status" value="1"/>
</dbReference>
<evidence type="ECO:0000313" key="9">
    <source>
        <dbReference type="Proteomes" id="UP000278085"/>
    </source>
</evidence>
<evidence type="ECO:0000256" key="6">
    <source>
        <dbReference type="ARBA" id="ARBA00023049"/>
    </source>
</evidence>
<reference evidence="8 9" key="1">
    <citation type="submission" date="2018-12" db="EMBL/GenBank/DDBJ databases">
        <authorList>
            <person name="Yang E."/>
        </authorList>
    </citation>
    <scope>NUCLEOTIDE SEQUENCE [LARGE SCALE GENOMIC DNA]</scope>
    <source>
        <strain evidence="8 9">SOD</strain>
    </source>
</reference>
<dbReference type="CDD" id="cd12797">
    <property type="entry name" value="M23_peptidase"/>
    <property type="match status" value="1"/>
</dbReference>
<dbReference type="GO" id="GO:0004222">
    <property type="term" value="F:metalloendopeptidase activity"/>
    <property type="evidence" value="ECO:0007669"/>
    <property type="project" value="TreeGrafter"/>
</dbReference>
<dbReference type="Pfam" id="PF01551">
    <property type="entry name" value="Peptidase_M23"/>
    <property type="match status" value="1"/>
</dbReference>
<dbReference type="PANTHER" id="PTHR21666:SF288">
    <property type="entry name" value="CELL DIVISION PROTEIN YTFB"/>
    <property type="match status" value="1"/>
</dbReference>
<dbReference type="OrthoDB" id="9800107at2"/>
<keyword evidence="3" id="KW-0479">Metal-binding</keyword>
<evidence type="ECO:0000256" key="4">
    <source>
        <dbReference type="ARBA" id="ARBA00022801"/>
    </source>
</evidence>
<dbReference type="AlphaFoldDB" id="A0A430HGI5"/>
<comment type="cofactor">
    <cofactor evidence="1">
        <name>Zn(2+)</name>
        <dbReference type="ChEBI" id="CHEBI:29105"/>
    </cofactor>
</comment>
<organism evidence="8 9">
    <name type="scientific">Massilia atriviolacea</name>
    <dbReference type="NCBI Taxonomy" id="2495579"/>
    <lineage>
        <taxon>Bacteria</taxon>
        <taxon>Pseudomonadati</taxon>
        <taxon>Pseudomonadota</taxon>
        <taxon>Betaproteobacteria</taxon>
        <taxon>Burkholderiales</taxon>
        <taxon>Oxalobacteraceae</taxon>
        <taxon>Telluria group</taxon>
        <taxon>Massilia</taxon>
    </lineage>
</organism>
<keyword evidence="4" id="KW-0378">Hydrolase</keyword>
<keyword evidence="9" id="KW-1185">Reference proteome</keyword>
<proteinExistence type="predicted"/>
<evidence type="ECO:0000313" key="8">
    <source>
        <dbReference type="EMBL" id="RSZ56638.1"/>
    </source>
</evidence>
<dbReference type="GO" id="GO:0006508">
    <property type="term" value="P:proteolysis"/>
    <property type="evidence" value="ECO:0007669"/>
    <property type="project" value="UniProtKB-KW"/>
</dbReference>
<dbReference type="PANTHER" id="PTHR21666">
    <property type="entry name" value="PEPTIDASE-RELATED"/>
    <property type="match status" value="1"/>
</dbReference>
<dbReference type="GO" id="GO:0046872">
    <property type="term" value="F:metal ion binding"/>
    <property type="evidence" value="ECO:0007669"/>
    <property type="project" value="UniProtKB-KW"/>
</dbReference>
<dbReference type="InterPro" id="IPR016047">
    <property type="entry name" value="M23ase_b-sheet_dom"/>
</dbReference>
<keyword evidence="5" id="KW-0862">Zinc</keyword>
<accession>A0A430HGI5</accession>
<dbReference type="RefSeq" id="WP_126076491.1">
    <property type="nucleotide sequence ID" value="NZ_CP051166.1"/>
</dbReference>
<comment type="caution">
    <text evidence="8">The sequence shown here is derived from an EMBL/GenBank/DDBJ whole genome shotgun (WGS) entry which is preliminary data.</text>
</comment>
<dbReference type="InterPro" id="IPR011055">
    <property type="entry name" value="Dup_hybrid_motif"/>
</dbReference>
<evidence type="ECO:0000256" key="5">
    <source>
        <dbReference type="ARBA" id="ARBA00022833"/>
    </source>
</evidence>
<dbReference type="InterPro" id="IPR050570">
    <property type="entry name" value="Cell_wall_metabolism_enzyme"/>
</dbReference>
<protein>
    <submittedName>
        <fullName evidence="8">M23 family metallopeptidase</fullName>
    </submittedName>
</protein>